<proteinExistence type="predicted"/>
<evidence type="ECO:0000313" key="3">
    <source>
        <dbReference type="Proteomes" id="UP001054837"/>
    </source>
</evidence>
<evidence type="ECO:0000256" key="1">
    <source>
        <dbReference type="SAM" id="MobiDB-lite"/>
    </source>
</evidence>
<sequence length="99" mass="11201">MSRRKQAKPRSLKREEMENIPDESAEEIELSSITDVSKECSLPGLIGQDNSSMLDATLYDNSLETITSNQGTMDIDISSESNIQCRLRLFYNADNEIRL</sequence>
<comment type="caution">
    <text evidence="2">The sequence shown here is derived from an EMBL/GenBank/DDBJ whole genome shotgun (WGS) entry which is preliminary data.</text>
</comment>
<reference evidence="2 3" key="1">
    <citation type="submission" date="2021-06" db="EMBL/GenBank/DDBJ databases">
        <title>Caerostris darwini draft genome.</title>
        <authorList>
            <person name="Kono N."/>
            <person name="Arakawa K."/>
        </authorList>
    </citation>
    <scope>NUCLEOTIDE SEQUENCE [LARGE SCALE GENOMIC DNA]</scope>
</reference>
<dbReference type="EMBL" id="BPLQ01012875">
    <property type="protein sequence ID" value="GIY68512.1"/>
    <property type="molecule type" value="Genomic_DNA"/>
</dbReference>
<accession>A0AAV4VDX9</accession>
<keyword evidence="3" id="KW-1185">Reference proteome</keyword>
<name>A0AAV4VDX9_9ARAC</name>
<gene>
    <name evidence="2" type="ORF">CDAR_398541</name>
</gene>
<dbReference type="AlphaFoldDB" id="A0AAV4VDX9"/>
<feature type="region of interest" description="Disordered" evidence="1">
    <location>
        <begin position="1"/>
        <end position="30"/>
    </location>
</feature>
<protein>
    <submittedName>
        <fullName evidence="2">Uncharacterized protein</fullName>
    </submittedName>
</protein>
<feature type="compositionally biased region" description="Acidic residues" evidence="1">
    <location>
        <begin position="18"/>
        <end position="29"/>
    </location>
</feature>
<feature type="compositionally biased region" description="Basic residues" evidence="1">
    <location>
        <begin position="1"/>
        <end position="11"/>
    </location>
</feature>
<evidence type="ECO:0000313" key="2">
    <source>
        <dbReference type="EMBL" id="GIY68512.1"/>
    </source>
</evidence>
<organism evidence="2 3">
    <name type="scientific">Caerostris darwini</name>
    <dbReference type="NCBI Taxonomy" id="1538125"/>
    <lineage>
        <taxon>Eukaryota</taxon>
        <taxon>Metazoa</taxon>
        <taxon>Ecdysozoa</taxon>
        <taxon>Arthropoda</taxon>
        <taxon>Chelicerata</taxon>
        <taxon>Arachnida</taxon>
        <taxon>Araneae</taxon>
        <taxon>Araneomorphae</taxon>
        <taxon>Entelegynae</taxon>
        <taxon>Araneoidea</taxon>
        <taxon>Araneidae</taxon>
        <taxon>Caerostris</taxon>
    </lineage>
</organism>
<dbReference type="Proteomes" id="UP001054837">
    <property type="component" value="Unassembled WGS sequence"/>
</dbReference>